<evidence type="ECO:0000313" key="2">
    <source>
        <dbReference type="Proteomes" id="UP000198677"/>
    </source>
</evidence>
<accession>A0A1H7PHM7</accession>
<protein>
    <submittedName>
        <fullName evidence="1">Pre-toxin domain with VENN motif-containing protein</fullName>
    </submittedName>
</protein>
<sequence>MDNILSQLISILGGLAGGLTSGSSKPKTTT</sequence>
<evidence type="ECO:0000313" key="1">
    <source>
        <dbReference type="EMBL" id="SEL34547.1"/>
    </source>
</evidence>
<keyword evidence="2" id="KW-1185">Reference proteome</keyword>
<dbReference type="RefSeq" id="WP_174562951.1">
    <property type="nucleotide sequence ID" value="NZ_FOAW01000008.1"/>
</dbReference>
<dbReference type="Proteomes" id="UP000198677">
    <property type="component" value="Unassembled WGS sequence"/>
</dbReference>
<name>A0A1H7PHM7_9NOCA</name>
<proteinExistence type="predicted"/>
<gene>
    <name evidence="1" type="ORF">SAMN05444583_10839</name>
</gene>
<dbReference type="EMBL" id="FOAW01000008">
    <property type="protein sequence ID" value="SEL34547.1"/>
    <property type="molecule type" value="Genomic_DNA"/>
</dbReference>
<organism evidence="1 2">
    <name type="scientific">Rhodococcus maanshanensis</name>
    <dbReference type="NCBI Taxonomy" id="183556"/>
    <lineage>
        <taxon>Bacteria</taxon>
        <taxon>Bacillati</taxon>
        <taxon>Actinomycetota</taxon>
        <taxon>Actinomycetes</taxon>
        <taxon>Mycobacteriales</taxon>
        <taxon>Nocardiaceae</taxon>
        <taxon>Rhodococcus</taxon>
    </lineage>
</organism>
<dbReference type="AlphaFoldDB" id="A0A1H7PHM7"/>
<reference evidence="2" key="1">
    <citation type="submission" date="2016-10" db="EMBL/GenBank/DDBJ databases">
        <authorList>
            <person name="Varghese N."/>
            <person name="Submissions S."/>
        </authorList>
    </citation>
    <scope>NUCLEOTIDE SEQUENCE [LARGE SCALE GENOMIC DNA]</scope>
    <source>
        <strain evidence="2">DSM 44675</strain>
    </source>
</reference>